<keyword evidence="1" id="KW-0378">Hydrolase</keyword>
<proteinExistence type="predicted"/>
<dbReference type="EMBL" id="JBHUIP010000013">
    <property type="protein sequence ID" value="MFD2264373.1"/>
    <property type="molecule type" value="Genomic_DNA"/>
</dbReference>
<keyword evidence="2" id="KW-1185">Reference proteome</keyword>
<evidence type="ECO:0000313" key="1">
    <source>
        <dbReference type="EMBL" id="MFD2264373.1"/>
    </source>
</evidence>
<dbReference type="SUPFAM" id="SSF53474">
    <property type="entry name" value="alpha/beta-Hydrolases"/>
    <property type="match status" value="1"/>
</dbReference>
<organism evidence="1 2">
    <name type="scientific">Lacibacterium aquatile</name>
    <dbReference type="NCBI Taxonomy" id="1168082"/>
    <lineage>
        <taxon>Bacteria</taxon>
        <taxon>Pseudomonadati</taxon>
        <taxon>Pseudomonadota</taxon>
        <taxon>Alphaproteobacteria</taxon>
        <taxon>Rhodospirillales</taxon>
        <taxon>Rhodospirillaceae</taxon>
    </lineage>
</organism>
<reference evidence="2" key="1">
    <citation type="journal article" date="2019" name="Int. J. Syst. Evol. Microbiol.">
        <title>The Global Catalogue of Microorganisms (GCM) 10K type strain sequencing project: providing services to taxonomists for standard genome sequencing and annotation.</title>
        <authorList>
            <consortium name="The Broad Institute Genomics Platform"/>
            <consortium name="The Broad Institute Genome Sequencing Center for Infectious Disease"/>
            <person name="Wu L."/>
            <person name="Ma J."/>
        </authorList>
    </citation>
    <scope>NUCLEOTIDE SEQUENCE [LARGE SCALE GENOMIC DNA]</scope>
    <source>
        <strain evidence="2">CGMCC 1.19062</strain>
    </source>
</reference>
<comment type="caution">
    <text evidence="1">The sequence shown here is derived from an EMBL/GenBank/DDBJ whole genome shotgun (WGS) entry which is preliminary data.</text>
</comment>
<dbReference type="Proteomes" id="UP001597295">
    <property type="component" value="Unassembled WGS sequence"/>
</dbReference>
<protein>
    <submittedName>
        <fullName evidence="1">Alpha/beta hydrolase family protein</fullName>
        <ecNumber evidence="1">3.4.-.-</ecNumber>
    </submittedName>
</protein>
<accession>A0ABW5DTA6</accession>
<evidence type="ECO:0000313" key="2">
    <source>
        <dbReference type="Proteomes" id="UP001597295"/>
    </source>
</evidence>
<dbReference type="GO" id="GO:0016787">
    <property type="term" value="F:hydrolase activity"/>
    <property type="evidence" value="ECO:0007669"/>
    <property type="project" value="UniProtKB-KW"/>
</dbReference>
<gene>
    <name evidence="1" type="ORF">ACFSM5_15825</name>
</gene>
<dbReference type="RefSeq" id="WP_379877454.1">
    <property type="nucleotide sequence ID" value="NZ_JBHUIP010000013.1"/>
</dbReference>
<dbReference type="InterPro" id="IPR029058">
    <property type="entry name" value="AB_hydrolase_fold"/>
</dbReference>
<sequence>MKLLSRLLIGVLAVLIAGAVALAIMLPPGGLSGALLLWRVTGNGATLADAFAPEALREVGGWVGRNGTFRQGDIYQPRGTAKAVLVLVPGASPQGRNDSRLVIAANGLAKSGFIVLVPEIANFRRLRIEDSDIDLIGDAILAAADRPQGSRVALLAASYALPPTIKAAMQAETRDLVGLVVGVGGVYDSVETAKFLVTGGTNPFGTWSFLAIHADLVADPADRTTLSAIAARRLADPSANVDDLTASLGEEGKAVFALATARDEESFDEAKASLPTALAERLVNIGLAGSSLDALNADVILIHGRRDRIVPSTEAESLAQALKPDQARVILLDGLDHADPASLRKDDLIGAISAAGALMQWRDAGE</sequence>
<dbReference type="EC" id="3.4.-.-" evidence="1"/>
<dbReference type="Gene3D" id="3.40.50.1820">
    <property type="entry name" value="alpha/beta hydrolase"/>
    <property type="match status" value="1"/>
</dbReference>
<name>A0ABW5DTA6_9PROT</name>